<comment type="caution">
    <text evidence="1">The sequence shown here is derived from an EMBL/GenBank/DDBJ whole genome shotgun (WGS) entry which is preliminary data.</text>
</comment>
<protein>
    <submittedName>
        <fullName evidence="1">21149_t:CDS:1</fullName>
    </submittedName>
</protein>
<organism evidence="1 2">
    <name type="scientific">Racocetra persica</name>
    <dbReference type="NCBI Taxonomy" id="160502"/>
    <lineage>
        <taxon>Eukaryota</taxon>
        <taxon>Fungi</taxon>
        <taxon>Fungi incertae sedis</taxon>
        <taxon>Mucoromycota</taxon>
        <taxon>Glomeromycotina</taxon>
        <taxon>Glomeromycetes</taxon>
        <taxon>Diversisporales</taxon>
        <taxon>Gigasporaceae</taxon>
        <taxon>Racocetra</taxon>
    </lineage>
</organism>
<evidence type="ECO:0000313" key="1">
    <source>
        <dbReference type="EMBL" id="CAG8848381.1"/>
    </source>
</evidence>
<keyword evidence="2" id="KW-1185">Reference proteome</keyword>
<dbReference type="Proteomes" id="UP000789920">
    <property type="component" value="Unassembled WGS sequence"/>
</dbReference>
<dbReference type="EMBL" id="CAJVQC010160397">
    <property type="protein sequence ID" value="CAG8848381.1"/>
    <property type="molecule type" value="Genomic_DNA"/>
</dbReference>
<proteinExistence type="predicted"/>
<reference evidence="1" key="1">
    <citation type="submission" date="2021-06" db="EMBL/GenBank/DDBJ databases">
        <authorList>
            <person name="Kallberg Y."/>
            <person name="Tangrot J."/>
            <person name="Rosling A."/>
        </authorList>
    </citation>
    <scope>NUCLEOTIDE SEQUENCE</scope>
    <source>
        <strain evidence="1">MA461A</strain>
    </source>
</reference>
<feature type="non-terminal residue" evidence="1">
    <location>
        <position position="72"/>
    </location>
</feature>
<gene>
    <name evidence="1" type="ORF">RPERSI_LOCUS35098</name>
</gene>
<feature type="non-terminal residue" evidence="1">
    <location>
        <position position="1"/>
    </location>
</feature>
<evidence type="ECO:0000313" key="2">
    <source>
        <dbReference type="Proteomes" id="UP000789920"/>
    </source>
</evidence>
<accession>A0ACA9SXK5</accession>
<sequence>RVYLTSEQHSNYPEISNRYITEIFEVGLEYMINILEIALLDTIFVFRFDNSSSHSAFAEDVLVASRINVKYG</sequence>
<name>A0ACA9SXK5_9GLOM</name>